<dbReference type="PANTHER" id="PTHR22911">
    <property type="entry name" value="ACYL-MALONYL CONDENSING ENZYME-RELATED"/>
    <property type="match status" value="1"/>
</dbReference>
<feature type="transmembrane region" description="Helical" evidence="1">
    <location>
        <begin position="67"/>
        <end position="88"/>
    </location>
</feature>
<keyword evidence="4" id="KW-1185">Reference proteome</keyword>
<evidence type="ECO:0000313" key="4">
    <source>
        <dbReference type="Proteomes" id="UP001193389"/>
    </source>
</evidence>
<sequence length="295" mass="33116">MIETLLTTGAVLLRILSNPFANVFQKQLTAKKNHPLLVNFMTYLLLSFFCIFIALNVRWHELPQQFWFYSVLGGIAGALGNGFLVKALQKGDLSVLGPINSYKSVVGIVAGIFLLREIPNVWGVIGIVLIISGSYFVLDTTEERFSWALLKKSEIQFRIWAMILTAIEAVFIKKIIIVSSPTLAFVSWCWFGAIFSFLLLFAYQLDFKKELKKVDRSDLSKYALLVVCVGTMQFTTNYTFDHMPVGYALSLFQLSTIVSVLLGHRIFKELGIRKKLIGTAIMIVGSIVIILLKGN</sequence>
<keyword evidence="1" id="KW-0812">Transmembrane</keyword>
<feature type="transmembrane region" description="Helical" evidence="1">
    <location>
        <begin position="95"/>
        <end position="115"/>
    </location>
</feature>
<evidence type="ECO:0000256" key="1">
    <source>
        <dbReference type="SAM" id="Phobius"/>
    </source>
</evidence>
<proteinExistence type="predicted"/>
<dbReference type="Gene3D" id="1.10.3730.20">
    <property type="match status" value="1"/>
</dbReference>
<feature type="transmembrane region" description="Helical" evidence="1">
    <location>
        <begin position="159"/>
        <end position="177"/>
    </location>
</feature>
<dbReference type="InterPro" id="IPR037185">
    <property type="entry name" value="EmrE-like"/>
</dbReference>
<dbReference type="RefSeq" id="WP_318348840.1">
    <property type="nucleotide sequence ID" value="NZ_AP018694.1"/>
</dbReference>
<gene>
    <name evidence="3" type="ORF">AQPE_4928</name>
</gene>
<feature type="transmembrane region" description="Helical" evidence="1">
    <location>
        <begin position="36"/>
        <end position="55"/>
    </location>
</feature>
<dbReference type="Pfam" id="PF00892">
    <property type="entry name" value="EamA"/>
    <property type="match status" value="2"/>
</dbReference>
<dbReference type="GO" id="GO:0016020">
    <property type="term" value="C:membrane"/>
    <property type="evidence" value="ECO:0007669"/>
    <property type="project" value="InterPro"/>
</dbReference>
<feature type="transmembrane region" description="Helical" evidence="1">
    <location>
        <begin position="276"/>
        <end position="292"/>
    </location>
</feature>
<feature type="domain" description="EamA" evidence="2">
    <location>
        <begin position="21"/>
        <end position="138"/>
    </location>
</feature>
<dbReference type="KEGG" id="anf:AQPE_4928"/>
<dbReference type="PANTHER" id="PTHR22911:SF137">
    <property type="entry name" value="SOLUTE CARRIER FAMILY 35 MEMBER G2-RELATED"/>
    <property type="match status" value="1"/>
</dbReference>
<dbReference type="AlphaFoldDB" id="A0A5K7SHE4"/>
<keyword evidence="1" id="KW-1133">Transmembrane helix</keyword>
<evidence type="ECO:0000313" key="3">
    <source>
        <dbReference type="EMBL" id="BBE20734.1"/>
    </source>
</evidence>
<dbReference type="SUPFAM" id="SSF103481">
    <property type="entry name" value="Multidrug resistance efflux transporter EmrE"/>
    <property type="match status" value="2"/>
</dbReference>
<dbReference type="EMBL" id="AP018694">
    <property type="protein sequence ID" value="BBE20734.1"/>
    <property type="molecule type" value="Genomic_DNA"/>
</dbReference>
<name>A0A5K7SHE4_9BACT</name>
<feature type="transmembrane region" description="Helical" evidence="1">
    <location>
        <begin position="183"/>
        <end position="202"/>
    </location>
</feature>
<feature type="domain" description="EamA" evidence="2">
    <location>
        <begin position="159"/>
        <end position="290"/>
    </location>
</feature>
<reference evidence="3" key="1">
    <citation type="journal article" date="2020" name="Int. J. Syst. Evol. Microbiol.">
        <title>Aquipluma nitroreducens gen. nov. sp. nov., a novel facultatively anaerobic bacterium isolated from a freshwater lake.</title>
        <authorList>
            <person name="Watanabe M."/>
            <person name="Kojima H."/>
            <person name="Fukui M."/>
        </authorList>
    </citation>
    <scope>NUCLEOTIDE SEQUENCE</scope>
    <source>
        <strain evidence="3">MeG22</strain>
    </source>
</reference>
<keyword evidence="1" id="KW-0472">Membrane</keyword>
<dbReference type="Proteomes" id="UP001193389">
    <property type="component" value="Chromosome"/>
</dbReference>
<feature type="transmembrane region" description="Helical" evidence="1">
    <location>
        <begin position="246"/>
        <end position="264"/>
    </location>
</feature>
<organism evidence="3 4">
    <name type="scientific">Aquipluma nitroreducens</name>
    <dbReference type="NCBI Taxonomy" id="2010828"/>
    <lineage>
        <taxon>Bacteria</taxon>
        <taxon>Pseudomonadati</taxon>
        <taxon>Bacteroidota</taxon>
        <taxon>Bacteroidia</taxon>
        <taxon>Marinilabiliales</taxon>
        <taxon>Prolixibacteraceae</taxon>
        <taxon>Aquipluma</taxon>
    </lineage>
</organism>
<dbReference type="InterPro" id="IPR000620">
    <property type="entry name" value="EamA_dom"/>
</dbReference>
<protein>
    <recommendedName>
        <fullName evidence="2">EamA domain-containing protein</fullName>
    </recommendedName>
</protein>
<evidence type="ECO:0000259" key="2">
    <source>
        <dbReference type="Pfam" id="PF00892"/>
    </source>
</evidence>
<feature type="transmembrane region" description="Helical" evidence="1">
    <location>
        <begin position="121"/>
        <end position="138"/>
    </location>
</feature>
<accession>A0A5K7SHE4</accession>